<dbReference type="InterPro" id="IPR011990">
    <property type="entry name" value="TPR-like_helical_dom_sf"/>
</dbReference>
<accession>A0A9N9JTG0</accession>
<evidence type="ECO:0000313" key="2">
    <source>
        <dbReference type="EMBL" id="CAG8796474.1"/>
    </source>
</evidence>
<feature type="repeat" description="TPR" evidence="1">
    <location>
        <begin position="69"/>
        <end position="102"/>
    </location>
</feature>
<organism evidence="2 3">
    <name type="scientific">Cetraspora pellucida</name>
    <dbReference type="NCBI Taxonomy" id="1433469"/>
    <lineage>
        <taxon>Eukaryota</taxon>
        <taxon>Fungi</taxon>
        <taxon>Fungi incertae sedis</taxon>
        <taxon>Mucoromycota</taxon>
        <taxon>Glomeromycotina</taxon>
        <taxon>Glomeromycetes</taxon>
        <taxon>Diversisporales</taxon>
        <taxon>Gigasporaceae</taxon>
        <taxon>Cetraspora</taxon>
    </lineage>
</organism>
<dbReference type="OrthoDB" id="1926212at2759"/>
<dbReference type="SMART" id="SM00028">
    <property type="entry name" value="TPR"/>
    <property type="match status" value="1"/>
</dbReference>
<keyword evidence="3" id="KW-1185">Reference proteome</keyword>
<dbReference type="Pfam" id="PF00515">
    <property type="entry name" value="TPR_1"/>
    <property type="match status" value="1"/>
</dbReference>
<dbReference type="InterPro" id="IPR019734">
    <property type="entry name" value="TPR_rpt"/>
</dbReference>
<dbReference type="AlphaFoldDB" id="A0A9N9JTG0"/>
<keyword evidence="1" id="KW-0802">TPR repeat</keyword>
<evidence type="ECO:0000313" key="3">
    <source>
        <dbReference type="Proteomes" id="UP000789759"/>
    </source>
</evidence>
<reference evidence="2" key="1">
    <citation type="submission" date="2021-06" db="EMBL/GenBank/DDBJ databases">
        <authorList>
            <person name="Kallberg Y."/>
            <person name="Tangrot J."/>
            <person name="Rosling A."/>
        </authorList>
    </citation>
    <scope>NUCLEOTIDE SEQUENCE</scope>
    <source>
        <strain evidence="2">FL966</strain>
    </source>
</reference>
<evidence type="ECO:0000256" key="1">
    <source>
        <dbReference type="PROSITE-ProRule" id="PRU00339"/>
    </source>
</evidence>
<proteinExistence type="predicted"/>
<dbReference type="PROSITE" id="PS50005">
    <property type="entry name" value="TPR"/>
    <property type="match status" value="1"/>
</dbReference>
<name>A0A9N9JTG0_9GLOM</name>
<dbReference type="Gene3D" id="1.25.40.10">
    <property type="entry name" value="Tetratricopeptide repeat domain"/>
    <property type="match status" value="1"/>
</dbReference>
<feature type="non-terminal residue" evidence="2">
    <location>
        <position position="1"/>
    </location>
</feature>
<feature type="non-terminal residue" evidence="2">
    <location>
        <position position="106"/>
    </location>
</feature>
<dbReference type="Proteomes" id="UP000789759">
    <property type="component" value="Unassembled WGS sequence"/>
</dbReference>
<comment type="caution">
    <text evidence="2">The sequence shown here is derived from an EMBL/GenBank/DDBJ whole genome shotgun (WGS) entry which is preliminary data.</text>
</comment>
<dbReference type="EMBL" id="CAJVQA010029259">
    <property type="protein sequence ID" value="CAG8796474.1"/>
    <property type="molecule type" value="Genomic_DNA"/>
</dbReference>
<sequence>DTDVYDSLNANQLQSTNSPQCFKQSHTSEVDEYKEMLSGLNQSLEMNPCDLLALRNRGFTSNDDKIVCNKMLGIRGIIYREMGRYEESLIDLNKALEIIPNDALML</sequence>
<gene>
    <name evidence="2" type="ORF">CPELLU_LOCUS17372</name>
</gene>
<dbReference type="SUPFAM" id="SSF48452">
    <property type="entry name" value="TPR-like"/>
    <property type="match status" value="1"/>
</dbReference>
<protein>
    <submittedName>
        <fullName evidence="2">22518_t:CDS:1</fullName>
    </submittedName>
</protein>